<reference evidence="2" key="2">
    <citation type="submission" date="2021-12" db="EMBL/GenBank/DDBJ databases">
        <title>Resequencing data analysis of finger millet.</title>
        <authorList>
            <person name="Hatakeyama M."/>
            <person name="Aluri S."/>
            <person name="Balachadran M.T."/>
            <person name="Sivarajan S.R."/>
            <person name="Poveda L."/>
            <person name="Shimizu-Inatsugi R."/>
            <person name="Schlapbach R."/>
            <person name="Sreeman S.M."/>
            <person name="Shimizu K.K."/>
        </authorList>
    </citation>
    <scope>NUCLEOTIDE SEQUENCE</scope>
</reference>
<organism evidence="2 3">
    <name type="scientific">Eleusine coracana subsp. coracana</name>
    <dbReference type="NCBI Taxonomy" id="191504"/>
    <lineage>
        <taxon>Eukaryota</taxon>
        <taxon>Viridiplantae</taxon>
        <taxon>Streptophyta</taxon>
        <taxon>Embryophyta</taxon>
        <taxon>Tracheophyta</taxon>
        <taxon>Spermatophyta</taxon>
        <taxon>Magnoliopsida</taxon>
        <taxon>Liliopsida</taxon>
        <taxon>Poales</taxon>
        <taxon>Poaceae</taxon>
        <taxon>PACMAD clade</taxon>
        <taxon>Chloridoideae</taxon>
        <taxon>Cynodonteae</taxon>
        <taxon>Eleusininae</taxon>
        <taxon>Eleusine</taxon>
    </lineage>
</organism>
<dbReference type="Proteomes" id="UP001054889">
    <property type="component" value="Unassembled WGS sequence"/>
</dbReference>
<dbReference type="AlphaFoldDB" id="A0AAV5E132"/>
<gene>
    <name evidence="2" type="primary">gb03154</name>
    <name evidence="2" type="ORF">PR202_gb03154</name>
</gene>
<sequence>MVLEMELMLDQGDARGVVKAEQEPEVAVHSQVRKIKQEDEKARELLMRLQLLEMRPATGFREPAARQTSPSPLRRAGRAISVGD</sequence>
<name>A0AAV5E132_ELECO</name>
<proteinExistence type="predicted"/>
<dbReference type="PANTHER" id="PTHR34780">
    <property type="entry name" value="OS08G0427800 PROTEIN"/>
    <property type="match status" value="1"/>
</dbReference>
<dbReference type="EMBL" id="BQKI01000072">
    <property type="protein sequence ID" value="GJN16193.1"/>
    <property type="molecule type" value="Genomic_DNA"/>
</dbReference>
<protein>
    <submittedName>
        <fullName evidence="2">Uncharacterized protein</fullName>
    </submittedName>
</protein>
<reference evidence="2" key="1">
    <citation type="journal article" date="2018" name="DNA Res.">
        <title>Multiple hybrid de novo genome assembly of finger millet, an orphan allotetraploid crop.</title>
        <authorList>
            <person name="Hatakeyama M."/>
            <person name="Aluri S."/>
            <person name="Balachadran M.T."/>
            <person name="Sivarajan S.R."/>
            <person name="Patrignani A."/>
            <person name="Gruter S."/>
            <person name="Poveda L."/>
            <person name="Shimizu-Inatsugi R."/>
            <person name="Baeten J."/>
            <person name="Francoijs K.J."/>
            <person name="Nataraja K.N."/>
            <person name="Reddy Y.A.N."/>
            <person name="Phadnis S."/>
            <person name="Ravikumar R.L."/>
            <person name="Schlapbach R."/>
            <person name="Sreeman S.M."/>
            <person name="Shimizu K.K."/>
        </authorList>
    </citation>
    <scope>NUCLEOTIDE SEQUENCE</scope>
</reference>
<evidence type="ECO:0000313" key="2">
    <source>
        <dbReference type="EMBL" id="GJN16193.1"/>
    </source>
</evidence>
<evidence type="ECO:0000313" key="3">
    <source>
        <dbReference type="Proteomes" id="UP001054889"/>
    </source>
</evidence>
<feature type="region of interest" description="Disordered" evidence="1">
    <location>
        <begin position="57"/>
        <end position="84"/>
    </location>
</feature>
<keyword evidence="3" id="KW-1185">Reference proteome</keyword>
<dbReference type="PANTHER" id="PTHR34780:SF8">
    <property type="match status" value="1"/>
</dbReference>
<evidence type="ECO:0000256" key="1">
    <source>
        <dbReference type="SAM" id="MobiDB-lite"/>
    </source>
</evidence>
<accession>A0AAV5E132</accession>
<comment type="caution">
    <text evidence="2">The sequence shown here is derived from an EMBL/GenBank/DDBJ whole genome shotgun (WGS) entry which is preliminary data.</text>
</comment>